<sequence length="67" mass="7147">MSFSPAKVVSILLTEFELPDDNDAPSRKEKKIASMFAAIVRNGAAASVDVETDEILGSDLCADDESD</sequence>
<proteinExistence type="predicted"/>
<evidence type="ECO:0000313" key="1">
    <source>
        <dbReference type="EMBL" id="VDO18865.1"/>
    </source>
</evidence>
<evidence type="ECO:0000313" key="2">
    <source>
        <dbReference type="Proteomes" id="UP000050761"/>
    </source>
</evidence>
<organism evidence="2 3">
    <name type="scientific">Heligmosomoides polygyrus</name>
    <name type="common">Parasitic roundworm</name>
    <dbReference type="NCBI Taxonomy" id="6339"/>
    <lineage>
        <taxon>Eukaryota</taxon>
        <taxon>Metazoa</taxon>
        <taxon>Ecdysozoa</taxon>
        <taxon>Nematoda</taxon>
        <taxon>Chromadorea</taxon>
        <taxon>Rhabditida</taxon>
        <taxon>Rhabditina</taxon>
        <taxon>Rhabditomorpha</taxon>
        <taxon>Strongyloidea</taxon>
        <taxon>Heligmosomidae</taxon>
        <taxon>Heligmosomoides</taxon>
    </lineage>
</organism>
<dbReference type="WBParaSite" id="HPBE_0000048201-mRNA-1">
    <property type="protein sequence ID" value="HPBE_0000048201-mRNA-1"/>
    <property type="gene ID" value="HPBE_0000048201"/>
</dbReference>
<dbReference type="EMBL" id="UZAH01000340">
    <property type="protein sequence ID" value="VDO18865.1"/>
    <property type="molecule type" value="Genomic_DNA"/>
</dbReference>
<accession>A0A3P7WZF6</accession>
<keyword evidence="2" id="KW-1185">Reference proteome</keyword>
<reference evidence="3" key="2">
    <citation type="submission" date="2019-09" db="UniProtKB">
        <authorList>
            <consortium name="WormBaseParasite"/>
        </authorList>
    </citation>
    <scope>IDENTIFICATION</scope>
</reference>
<reference evidence="1 2" key="1">
    <citation type="submission" date="2018-11" db="EMBL/GenBank/DDBJ databases">
        <authorList>
            <consortium name="Pathogen Informatics"/>
        </authorList>
    </citation>
    <scope>NUCLEOTIDE SEQUENCE [LARGE SCALE GENOMIC DNA]</scope>
</reference>
<evidence type="ECO:0000313" key="3">
    <source>
        <dbReference type="WBParaSite" id="HPBE_0000048201-mRNA-1"/>
    </source>
</evidence>
<name>A0A183F2U8_HELPZ</name>
<accession>A0A183F2U8</accession>
<dbReference type="AlphaFoldDB" id="A0A183F2U8"/>
<dbReference type="Proteomes" id="UP000050761">
    <property type="component" value="Unassembled WGS sequence"/>
</dbReference>
<protein>
    <submittedName>
        <fullName evidence="1 3">Uncharacterized protein</fullName>
    </submittedName>
</protein>
<gene>
    <name evidence="1" type="ORF">HPBE_LOCUS483</name>
</gene>